<dbReference type="EMBL" id="CP001842">
    <property type="protein sequence ID" value="ADB94778.1"/>
    <property type="molecule type" value="Genomic_DNA"/>
</dbReference>
<keyword evidence="1" id="KW-0472">Membrane</keyword>
<proteinExistence type="predicted"/>
<dbReference type="KEGG" id="cyu:UCYN_00210"/>
<evidence type="ECO:0000256" key="1">
    <source>
        <dbReference type="SAM" id="Phobius"/>
    </source>
</evidence>
<protein>
    <submittedName>
        <fullName evidence="2">Uncharacterized protein</fullName>
    </submittedName>
</protein>
<keyword evidence="3" id="KW-1185">Reference proteome</keyword>
<keyword evidence="1" id="KW-1133">Transmembrane helix</keyword>
<dbReference type="Proteomes" id="UP000001405">
    <property type="component" value="Chromosome"/>
</dbReference>
<keyword evidence="1" id="KW-0812">Transmembrane</keyword>
<feature type="transmembrane region" description="Helical" evidence="1">
    <location>
        <begin position="29"/>
        <end position="47"/>
    </location>
</feature>
<dbReference type="HOGENOM" id="CLU_2750184_0_0_3"/>
<evidence type="ECO:0000313" key="2">
    <source>
        <dbReference type="EMBL" id="ADB94778.1"/>
    </source>
</evidence>
<name>D3EMS8_ATETH</name>
<accession>D3EMS8</accession>
<gene>
    <name evidence="2" type="ordered locus">UCYN_00210</name>
</gene>
<reference evidence="2 3" key="1">
    <citation type="journal article" date="2010" name="Nature">
        <title>Metabolic streamlining in an open-ocean nitrogen-fixing cyanobacterium.</title>
        <authorList>
            <person name="Tripp H.J."/>
            <person name="Bench S.R."/>
            <person name="Turk K.A."/>
            <person name="Foster R.A."/>
            <person name="Desany B.A."/>
            <person name="Niazi F."/>
            <person name="Affourtit J.P."/>
            <person name="Zehr J.P."/>
        </authorList>
    </citation>
    <scope>NUCLEOTIDE SEQUENCE [LARGE SCALE GENOMIC DNA]</scope>
    <source>
        <strain evidence="3">ALOHA</strain>
    </source>
</reference>
<sequence>MLLNLLIFITSITIIWIIIRWLFTIMKSIFFTLVSIIIILTLLKLGFDTDGQELWIKVKDFIEIWQDFFN</sequence>
<organism evidence="3">
    <name type="scientific">Atelocyanobacterium thalassa (isolate ALOHA)</name>
    <dbReference type="NCBI Taxonomy" id="1453429"/>
    <lineage>
        <taxon>Bacteria</taxon>
        <taxon>Bacillati</taxon>
        <taxon>Cyanobacteriota</taxon>
        <taxon>Cyanophyceae</taxon>
        <taxon>Oscillatoriophycideae</taxon>
        <taxon>Chroococcales</taxon>
        <taxon>Aphanothecaceae</taxon>
        <taxon>Candidatus Atelocyanobacterium</taxon>
        <taxon>Candidatus Atelocyanobacterium thalassae</taxon>
    </lineage>
</organism>
<evidence type="ECO:0000313" key="3">
    <source>
        <dbReference type="Proteomes" id="UP000001405"/>
    </source>
</evidence>
<feature type="transmembrane region" description="Helical" evidence="1">
    <location>
        <begin position="5"/>
        <end position="23"/>
    </location>
</feature>
<dbReference type="AlphaFoldDB" id="D3EMS8"/>